<dbReference type="SUPFAM" id="SSF52540">
    <property type="entry name" value="P-loop containing nucleoside triphosphate hydrolases"/>
    <property type="match status" value="1"/>
</dbReference>
<dbReference type="OrthoDB" id="64767at2759"/>
<dbReference type="FunFam" id="3.40.50.300:FF:001039">
    <property type="entry name" value="ATP-dependent RNA helicase DDX60"/>
    <property type="match status" value="1"/>
</dbReference>
<dbReference type="FunCoup" id="A0A6P8QLT5">
    <property type="interactions" value="472"/>
</dbReference>
<dbReference type="RefSeq" id="XP_033797874.1">
    <property type="nucleotide sequence ID" value="XM_033941983.1"/>
</dbReference>
<dbReference type="InterPro" id="IPR052431">
    <property type="entry name" value="SKI2_subfamily_helicases"/>
</dbReference>
<dbReference type="PANTHER" id="PTHR44533:SF4">
    <property type="entry name" value="DEAD_H RNA HELICASE, PUTATIVE-RELATED"/>
    <property type="match status" value="1"/>
</dbReference>
<evidence type="ECO:0000256" key="3">
    <source>
        <dbReference type="ARBA" id="ARBA00022806"/>
    </source>
</evidence>
<sequence>MANREDYCLARDPGESKLKLPLLPVGGELSRAGPTAAALSTSPISHPCTVPSARLLHPCLGSSALSPQNIMASGVLDSWEDYLCTDSENEESEISAQSSRAETLLEGNQEEETDKTFNEISSVEADEAEVQSDLEDDSEIYETCVDSPKFQNPETKASFGFLKRMYNFIVAEFTKAKFSSLLNDYVESEFFLIDGDSLLITQVLEKTLRKGQTLHFFYLVERFLFNLTEKGAKYIIVFFKDAECFYYTCPNLLSLRTAFIFHLQQNTDIEVHSEFTNCLAPEWQRFLKERHPYFLIIDDTGLNHLQTCFLNVFIHHALGQKISVVLISGQRSDVLRVYGYLIQSKYYHIRIFQKNKEKIKHAIQTLIQHEEKYNSLPDQLNLSNIQKEMHQIINQLKQLWPEGSDIRRILCVVTCSLILKMYSKGAKNSEASEIPDEGHSTSGIHQENNEPLTLQEVADLCRMRCLSIIFLSFLPLSQRARSKIVESYWNKRVSTFLKMQHIYTHLALKILDDDIDWKVDLTYLPDFSDNQLWKNIAHYYETEACLGLGLGKIIEREYQDLWNTISKLANNCDVGEPFPLRITSKPFLETEQVPLKVPEKKIPNTGLIPINSELVEEYAGDVLKDLLLSSDHSTLASMVQPKEFDELLHWHSKKPLSDDYDRTKCNYEGRITDPKKLKEKQKLQRFQHFYGQTLEGNISKTIVTQVDKPLKSEVHDKKSKSSSKKKAVIIEINQKYQKAKEDQKQLEKWNGLSESIKKEIKENYISGIKRLDDFLRTCSSNSVKLFAEMAGLDTCFEVWLQHCKSQDKKSRNTDIAVQVMVRIHILLEKFQDLLQKDHLERIAKCLKYFGFENLAHTLDTAQITESEREKFSNYVLDIGAARFQLQHMGHYLFRDERKDSDLRVQHFIPDTWQRELLDAVDNNESAVIVAPTSSGKTYASYYCMEKILRESNEGIVVYVAPTKALVNQVVATVFSRFSKSLPDGLSLCGVFTRDYRTDALNSQILVTVPQCLEILLLAPHRQQWVKRIKYVIFDEVHCLGGEIGAEVWEHLLVMIRCPFLALSATISNPDHLKEWLQSVKRYWQNADNTIGNDYVLANRKSAKNPKGQRDEKYSYKVRLIIYGERYNDLEKYICSLKRGDFIFEHYHPCAALTVNHIEKYGIPKDLTCSPRESIQLYDSMLKIWPGWPRAKELEPEEFRCFKNKIIIKKHHARKYEEELKKELTNWISCGQKKKADLLLQHLKPYHAGCSDEDMQKKVPLFVEKLKEMNKLPALLFIFNLHSVETIPNNILLFLREKQKSKQKQNIDKEKWHLTNKLQKVEKALKTSLPSKGKLSASKTERNIFRASEKEELDKKLKKCNEIPPDCTYGNCKSVNDELMQKILKRLPNTKKGEEIRKLVESGIGYHHGPLFQKGRQVVEMLFRMGYLGVVSATSSLALGINMPCKSVVFMEDSLYLDALNYRQMSGRAGRRGQDMIGNVFFYDIPLPKVEKLIKANVPELKGQFPFRITLVLQLMLLAAKADDKEDAKAKVMSILKHSLLSFKRPKTEEMLKLYFLFSCQFLIQEGYLNQEGIPVGFAGLVSHLHYHEPGNFVLVSFLVKGLFHKLCQPIKSGSKVFSESVMETLVLILANIFGINYFPASFYEKRKYIHFYQSKVFLEDLPRDFAAAVEEYNSKIKDIFGGFLLTVSKLAYMEEEFKLPLSRTDFADKECDDSEIVGHLFSCSKQRTAVSPFACLSGIVDQDLLDIHTINNAILQTVGVNVNDIPLLHIKRYDTRGRKMRLNAYALDFYKHGCLQALTQDNGMNEGDAFYLLKDFLLLIKTVSISLGELCENENDNVLLAFQQLSKSYEEKLKLSEN</sequence>
<evidence type="ECO:0000259" key="6">
    <source>
        <dbReference type="PROSITE" id="PS51194"/>
    </source>
</evidence>
<dbReference type="SMART" id="SM00490">
    <property type="entry name" value="HELICc"/>
    <property type="match status" value="1"/>
</dbReference>
<dbReference type="GO" id="GO:0005524">
    <property type="term" value="F:ATP binding"/>
    <property type="evidence" value="ECO:0007669"/>
    <property type="project" value="UniProtKB-KW"/>
</dbReference>
<keyword evidence="7" id="KW-1185">Reference proteome</keyword>
<evidence type="ECO:0000256" key="4">
    <source>
        <dbReference type="ARBA" id="ARBA00022840"/>
    </source>
</evidence>
<dbReference type="PROSITE" id="PS51194">
    <property type="entry name" value="HELICASE_CTER"/>
    <property type="match status" value="1"/>
</dbReference>
<keyword evidence="3 8" id="KW-0347">Helicase</keyword>
<accession>A0A6P8QLT5</accession>
<evidence type="ECO:0000256" key="2">
    <source>
        <dbReference type="ARBA" id="ARBA00022801"/>
    </source>
</evidence>
<dbReference type="GO" id="GO:0004386">
    <property type="term" value="F:helicase activity"/>
    <property type="evidence" value="ECO:0007669"/>
    <property type="project" value="UniProtKB-KW"/>
</dbReference>
<dbReference type="InterPro" id="IPR027417">
    <property type="entry name" value="P-loop_NTPase"/>
</dbReference>
<name>A0A6P8QLT5_GEOSA</name>
<dbReference type="PROSITE" id="PS51192">
    <property type="entry name" value="HELICASE_ATP_BIND_1"/>
    <property type="match status" value="1"/>
</dbReference>
<dbReference type="Pfam" id="PF23002">
    <property type="entry name" value="PIN-like_DDX60"/>
    <property type="match status" value="1"/>
</dbReference>
<dbReference type="CDD" id="cd18025">
    <property type="entry name" value="DEXHc_DDX60"/>
    <property type="match status" value="1"/>
</dbReference>
<dbReference type="SMART" id="SM00487">
    <property type="entry name" value="DEXDc"/>
    <property type="match status" value="1"/>
</dbReference>
<evidence type="ECO:0000313" key="7">
    <source>
        <dbReference type="Proteomes" id="UP000515159"/>
    </source>
</evidence>
<keyword evidence="1" id="KW-0547">Nucleotide-binding</keyword>
<reference evidence="8" key="1">
    <citation type="submission" date="2025-08" db="UniProtKB">
        <authorList>
            <consortium name="RefSeq"/>
        </authorList>
    </citation>
    <scope>IDENTIFICATION</scope>
</reference>
<dbReference type="GeneID" id="117359357"/>
<feature type="domain" description="Helicase C-terminal" evidence="6">
    <location>
        <begin position="1351"/>
        <end position="1512"/>
    </location>
</feature>
<dbReference type="Pfam" id="PF26167">
    <property type="entry name" value="TPR_DDX60"/>
    <property type="match status" value="1"/>
</dbReference>
<dbReference type="GO" id="GO:0005737">
    <property type="term" value="C:cytoplasm"/>
    <property type="evidence" value="ECO:0007669"/>
    <property type="project" value="TreeGrafter"/>
</dbReference>
<keyword evidence="4" id="KW-0067">ATP-binding</keyword>
<organism evidence="7 8">
    <name type="scientific">Geotrypetes seraphini</name>
    <name type="common">Gaboon caecilian</name>
    <name type="synonym">Caecilia seraphini</name>
    <dbReference type="NCBI Taxonomy" id="260995"/>
    <lineage>
        <taxon>Eukaryota</taxon>
        <taxon>Metazoa</taxon>
        <taxon>Chordata</taxon>
        <taxon>Craniata</taxon>
        <taxon>Vertebrata</taxon>
        <taxon>Euteleostomi</taxon>
        <taxon>Amphibia</taxon>
        <taxon>Gymnophiona</taxon>
        <taxon>Geotrypetes</taxon>
    </lineage>
</organism>
<dbReference type="InterPro" id="IPR055124">
    <property type="entry name" value="PIN-like_DDX60"/>
</dbReference>
<dbReference type="Pfam" id="PF00271">
    <property type="entry name" value="Helicase_C"/>
    <property type="match status" value="1"/>
</dbReference>
<keyword evidence="2" id="KW-0378">Hydrolase</keyword>
<dbReference type="InterPro" id="IPR059032">
    <property type="entry name" value="WHD_DDX60"/>
</dbReference>
<gene>
    <name evidence="8" type="primary">LOC117359357</name>
</gene>
<protein>
    <submittedName>
        <fullName evidence="8">Probable ATP-dependent RNA helicase DDX60 isoform X1</fullName>
    </submittedName>
</protein>
<dbReference type="GO" id="GO:0016787">
    <property type="term" value="F:hydrolase activity"/>
    <property type="evidence" value="ECO:0007669"/>
    <property type="project" value="UniProtKB-KW"/>
</dbReference>
<dbReference type="KEGG" id="gsh:117359357"/>
<dbReference type="PANTHER" id="PTHR44533">
    <property type="entry name" value="DEAD/H RNA HELICASE, PUTATIVE-RELATED"/>
    <property type="match status" value="1"/>
</dbReference>
<dbReference type="Gene3D" id="3.40.50.300">
    <property type="entry name" value="P-loop containing nucleotide triphosphate hydrolases"/>
    <property type="match status" value="2"/>
</dbReference>
<dbReference type="Pfam" id="PF00270">
    <property type="entry name" value="DEAD"/>
    <property type="match status" value="1"/>
</dbReference>
<evidence type="ECO:0000256" key="1">
    <source>
        <dbReference type="ARBA" id="ARBA00022741"/>
    </source>
</evidence>
<evidence type="ECO:0000259" key="5">
    <source>
        <dbReference type="PROSITE" id="PS51192"/>
    </source>
</evidence>
<dbReference type="InterPro" id="IPR011545">
    <property type="entry name" value="DEAD/DEAH_box_helicase_dom"/>
</dbReference>
<proteinExistence type="predicted"/>
<dbReference type="Pfam" id="PF26076">
    <property type="entry name" value="WHD_DDX60"/>
    <property type="match status" value="1"/>
</dbReference>
<dbReference type="Proteomes" id="UP000515159">
    <property type="component" value="Chromosome 1"/>
</dbReference>
<evidence type="ECO:0000313" key="8">
    <source>
        <dbReference type="RefSeq" id="XP_033797874.1"/>
    </source>
</evidence>
<feature type="domain" description="Helicase ATP-binding" evidence="5">
    <location>
        <begin position="917"/>
        <end position="1084"/>
    </location>
</feature>
<dbReference type="InterPro" id="IPR001650">
    <property type="entry name" value="Helicase_C-like"/>
</dbReference>
<dbReference type="InterPro" id="IPR014001">
    <property type="entry name" value="Helicase_ATP-bd"/>
</dbReference>
<dbReference type="InParanoid" id="A0A6P8QLT5"/>
<dbReference type="GO" id="GO:0003676">
    <property type="term" value="F:nucleic acid binding"/>
    <property type="evidence" value="ECO:0007669"/>
    <property type="project" value="InterPro"/>
</dbReference>